<evidence type="ECO:0000256" key="7">
    <source>
        <dbReference type="PROSITE-ProRule" id="PRU00169"/>
    </source>
</evidence>
<dbReference type="InterPro" id="IPR036097">
    <property type="entry name" value="HisK_dim/P_sf"/>
</dbReference>
<dbReference type="InterPro" id="IPR035965">
    <property type="entry name" value="PAS-like_dom_sf"/>
</dbReference>
<dbReference type="InterPro" id="IPR004358">
    <property type="entry name" value="Sig_transdc_His_kin-like_C"/>
</dbReference>
<dbReference type="CDD" id="cd00130">
    <property type="entry name" value="PAS"/>
    <property type="match status" value="1"/>
</dbReference>
<dbReference type="Pfam" id="PF02518">
    <property type="entry name" value="HATPase_c"/>
    <property type="match status" value="1"/>
</dbReference>
<evidence type="ECO:0000313" key="14">
    <source>
        <dbReference type="EMBL" id="SHO49952.1"/>
    </source>
</evidence>
<dbReference type="PANTHER" id="PTHR43065">
    <property type="entry name" value="SENSOR HISTIDINE KINASE"/>
    <property type="match status" value="1"/>
</dbReference>
<dbReference type="SMART" id="SM00091">
    <property type="entry name" value="PAS"/>
    <property type="match status" value="1"/>
</dbReference>
<dbReference type="PROSITE" id="PS50885">
    <property type="entry name" value="HAMP"/>
    <property type="match status" value="1"/>
</dbReference>
<feature type="domain" description="PAS" evidence="11">
    <location>
        <begin position="380"/>
        <end position="451"/>
    </location>
</feature>
<dbReference type="Gene3D" id="3.40.50.2300">
    <property type="match status" value="1"/>
</dbReference>
<dbReference type="InterPro" id="IPR003594">
    <property type="entry name" value="HATPase_dom"/>
</dbReference>
<feature type="domain" description="HAMP" evidence="13">
    <location>
        <begin position="291"/>
        <end position="343"/>
    </location>
</feature>
<keyword evidence="6" id="KW-0418">Kinase</keyword>
<dbReference type="PROSITE" id="PS50110">
    <property type="entry name" value="RESPONSE_REGULATORY"/>
    <property type="match status" value="1"/>
</dbReference>
<dbReference type="Proteomes" id="UP000184603">
    <property type="component" value="Unassembled WGS sequence"/>
</dbReference>
<dbReference type="AlphaFoldDB" id="A0A1M7YBG9"/>
<dbReference type="Gene3D" id="3.30.565.10">
    <property type="entry name" value="Histidine kinase-like ATPase, C-terminal domain"/>
    <property type="match status" value="1"/>
</dbReference>
<dbReference type="SUPFAM" id="SSF55874">
    <property type="entry name" value="ATPase domain of HSP90 chaperone/DNA topoisomerase II/histidine kinase"/>
    <property type="match status" value="1"/>
</dbReference>
<dbReference type="PROSITE" id="PS50112">
    <property type="entry name" value="PAS"/>
    <property type="match status" value="1"/>
</dbReference>
<dbReference type="SMART" id="SM00387">
    <property type="entry name" value="HATPase_c"/>
    <property type="match status" value="1"/>
</dbReference>
<dbReference type="EMBL" id="FRFE01000016">
    <property type="protein sequence ID" value="SHO49952.1"/>
    <property type="molecule type" value="Genomic_DNA"/>
</dbReference>
<name>A0A1M7YBG9_9BACT</name>
<keyword evidence="4 7" id="KW-0597">Phosphoprotein</keyword>
<dbReference type="InterPro" id="IPR000700">
    <property type="entry name" value="PAS-assoc_C"/>
</dbReference>
<dbReference type="SUPFAM" id="SSF52172">
    <property type="entry name" value="CheY-like"/>
    <property type="match status" value="1"/>
</dbReference>
<evidence type="ECO:0000259" key="13">
    <source>
        <dbReference type="PROSITE" id="PS50885"/>
    </source>
</evidence>
<reference evidence="14 15" key="1">
    <citation type="submission" date="2016-12" db="EMBL/GenBank/DDBJ databases">
        <authorList>
            <person name="Song W.-J."/>
            <person name="Kurnit D.M."/>
        </authorList>
    </citation>
    <scope>NUCLEOTIDE SEQUENCE [LARGE SCALE GENOMIC DNA]</scope>
    <source>
        <strain evidence="14 15">DSM 18488</strain>
    </source>
</reference>
<dbReference type="Pfam" id="PF00512">
    <property type="entry name" value="HisKA"/>
    <property type="match status" value="1"/>
</dbReference>
<dbReference type="PROSITE" id="PS50113">
    <property type="entry name" value="PAC"/>
    <property type="match status" value="1"/>
</dbReference>
<keyword evidence="5" id="KW-0808">Transferase</keyword>
<dbReference type="Pfam" id="PF00672">
    <property type="entry name" value="HAMP"/>
    <property type="match status" value="1"/>
</dbReference>
<feature type="modified residue" description="4-aspartylphosphate" evidence="7">
    <location>
        <position position="807"/>
    </location>
</feature>
<evidence type="ECO:0000259" key="11">
    <source>
        <dbReference type="PROSITE" id="PS50112"/>
    </source>
</evidence>
<evidence type="ECO:0000256" key="1">
    <source>
        <dbReference type="ARBA" id="ARBA00000085"/>
    </source>
</evidence>
<dbReference type="SMART" id="SM00304">
    <property type="entry name" value="HAMP"/>
    <property type="match status" value="1"/>
</dbReference>
<dbReference type="SUPFAM" id="SSF47384">
    <property type="entry name" value="Homodimeric domain of signal transducing histidine kinase"/>
    <property type="match status" value="1"/>
</dbReference>
<feature type="domain" description="Response regulatory" evidence="10">
    <location>
        <begin position="753"/>
        <end position="873"/>
    </location>
</feature>
<evidence type="ECO:0000256" key="5">
    <source>
        <dbReference type="ARBA" id="ARBA00022679"/>
    </source>
</evidence>
<dbReference type="EC" id="2.7.13.3" evidence="3"/>
<dbReference type="InterPro" id="IPR005467">
    <property type="entry name" value="His_kinase_dom"/>
</dbReference>
<dbReference type="Gene3D" id="3.30.450.20">
    <property type="entry name" value="PAS domain"/>
    <property type="match status" value="1"/>
</dbReference>
<dbReference type="InterPro" id="IPR011006">
    <property type="entry name" value="CheY-like_superfamily"/>
</dbReference>
<dbReference type="RefSeq" id="WP_073614655.1">
    <property type="nucleotide sequence ID" value="NZ_FRFE01000016.1"/>
</dbReference>
<dbReference type="NCBIfam" id="TIGR00229">
    <property type="entry name" value="sensory_box"/>
    <property type="match status" value="1"/>
</dbReference>
<protein>
    <recommendedName>
        <fullName evidence="3">histidine kinase</fullName>
        <ecNumber evidence="3">2.7.13.3</ecNumber>
    </recommendedName>
</protein>
<dbReference type="Pfam" id="PF08447">
    <property type="entry name" value="PAS_3"/>
    <property type="match status" value="1"/>
</dbReference>
<evidence type="ECO:0000256" key="4">
    <source>
        <dbReference type="ARBA" id="ARBA00022553"/>
    </source>
</evidence>
<dbReference type="InterPro" id="IPR003660">
    <property type="entry name" value="HAMP_dom"/>
</dbReference>
<accession>A0A1M7YBG9</accession>
<dbReference type="Gene3D" id="6.10.340.10">
    <property type="match status" value="1"/>
</dbReference>
<dbReference type="CDD" id="cd00082">
    <property type="entry name" value="HisKA"/>
    <property type="match status" value="1"/>
</dbReference>
<sequence length="878" mass="98190">MSFRNKLSIAFSLVLLLTVIVSLTSWWGMQNALDSQKEVYGFQNHIERTFSAMNRQEQAFTAEETTSHSHLVFDHIAEMRPQIEKIQYGEKDQLQREQLAVVLVMLENYEKAFSLYVQQNLEMQTIRSRMEQEAGRLHSQVDELVLESPLGKEIDHLAITALLHQKEYALTHRVESYQQLTETIALLHQRIVSLRQKQPEDSVNLLAFRIDKTATTFGTIFKQFATQQENAAIAHDNLRNAFTRLSEEFSRAVATKTNLVNQHIAGLQALTISTALLAVMLSIAATLLLSEFITRPIDLLKKSALRIVSGDLSTSVEIRSKDEIGQLGELFNTMTDRLRANFEELNKYRDRLEDLVKERTHELELEIIERKETEKELAASEQRFRTIFDNSNDGVLIVEPISGMFVVANNTICNMLGYAEHELLSLVAMDIHPPQDREWVRMEFQKCAEGTSTIAKDIPILCKDGTVFPAEITAAFINIGEQKYMLGSFRDISERKAAEEERLKIRKLESVGVLAGGIAHDFNNILAAILGNVSLTMAYTDQDDKRFPLLKELEKASLRARDLTQQLLTFSKGGEPVKELTSVTEIIRESASFILRGSNVRCDFNFAENLWNAEVDAGQISQVIQNIVVNARYAMPDGGVVTITCRNTIPSPAMSEALAGQNCLEITLTDNGPGIAPEQIERIFDPYFTTKKSGSGLGLAITHSIIRKHNGAISVQSSPGKGTSFTILLPALDTILPPVKTQDQTLPRTAAGTIMVMDDEAPVRDITRQLLSHLGYSVITVADGNEAIDVYQQHLNNDNRVDLVIMDLTIPGGMGGKEAAEKILAMDPTARLIVSSGYSQDPIMANYALFGFRGFLSKPFHLKDLQHVLEQTLRLDGR</sequence>
<dbReference type="STRING" id="1121416.SAMN02745220_03182"/>
<dbReference type="InterPro" id="IPR003661">
    <property type="entry name" value="HisK_dim/P_dom"/>
</dbReference>
<feature type="domain" description="Histidine kinase" evidence="9">
    <location>
        <begin position="517"/>
        <end position="733"/>
    </location>
</feature>
<keyword evidence="15" id="KW-1185">Reference proteome</keyword>
<proteinExistence type="predicted"/>
<dbReference type="CDD" id="cd06225">
    <property type="entry name" value="HAMP"/>
    <property type="match status" value="1"/>
</dbReference>
<dbReference type="SUPFAM" id="SSF55785">
    <property type="entry name" value="PYP-like sensor domain (PAS domain)"/>
    <property type="match status" value="1"/>
</dbReference>
<evidence type="ECO:0000259" key="9">
    <source>
        <dbReference type="PROSITE" id="PS50109"/>
    </source>
</evidence>
<gene>
    <name evidence="14" type="ORF">SAMN02745220_03182</name>
</gene>
<evidence type="ECO:0000313" key="15">
    <source>
        <dbReference type="Proteomes" id="UP000184603"/>
    </source>
</evidence>
<organism evidence="14 15">
    <name type="scientific">Desulfopila aestuarii DSM 18488</name>
    <dbReference type="NCBI Taxonomy" id="1121416"/>
    <lineage>
        <taxon>Bacteria</taxon>
        <taxon>Pseudomonadati</taxon>
        <taxon>Thermodesulfobacteriota</taxon>
        <taxon>Desulfobulbia</taxon>
        <taxon>Desulfobulbales</taxon>
        <taxon>Desulfocapsaceae</taxon>
        <taxon>Desulfopila</taxon>
    </lineage>
</organism>
<dbReference type="OrthoDB" id="5476885at2"/>
<dbReference type="PRINTS" id="PR00344">
    <property type="entry name" value="BCTRLSENSOR"/>
</dbReference>
<evidence type="ECO:0000259" key="10">
    <source>
        <dbReference type="PROSITE" id="PS50110"/>
    </source>
</evidence>
<keyword evidence="8" id="KW-0175">Coiled coil</keyword>
<evidence type="ECO:0000256" key="8">
    <source>
        <dbReference type="SAM" id="Coils"/>
    </source>
</evidence>
<feature type="domain" description="PAC" evidence="12">
    <location>
        <begin position="454"/>
        <end position="504"/>
    </location>
</feature>
<dbReference type="PANTHER" id="PTHR43065:SF42">
    <property type="entry name" value="TWO-COMPONENT SENSOR PPRA"/>
    <property type="match status" value="1"/>
</dbReference>
<dbReference type="Pfam" id="PF00072">
    <property type="entry name" value="Response_reg"/>
    <property type="match status" value="1"/>
</dbReference>
<dbReference type="SUPFAM" id="SSF158472">
    <property type="entry name" value="HAMP domain-like"/>
    <property type="match status" value="1"/>
</dbReference>
<evidence type="ECO:0000256" key="3">
    <source>
        <dbReference type="ARBA" id="ARBA00012438"/>
    </source>
</evidence>
<feature type="coiled-coil region" evidence="8">
    <location>
        <begin position="335"/>
        <end position="383"/>
    </location>
</feature>
<comment type="subcellular location">
    <subcellularLocation>
        <location evidence="2">Membrane</location>
    </subcellularLocation>
</comment>
<dbReference type="GO" id="GO:0000155">
    <property type="term" value="F:phosphorelay sensor kinase activity"/>
    <property type="evidence" value="ECO:0007669"/>
    <property type="project" value="InterPro"/>
</dbReference>
<dbReference type="InterPro" id="IPR036890">
    <property type="entry name" value="HATPase_C_sf"/>
</dbReference>
<dbReference type="InterPro" id="IPR001789">
    <property type="entry name" value="Sig_transdc_resp-reg_receiver"/>
</dbReference>
<evidence type="ECO:0000256" key="2">
    <source>
        <dbReference type="ARBA" id="ARBA00004370"/>
    </source>
</evidence>
<dbReference type="InterPro" id="IPR000014">
    <property type="entry name" value="PAS"/>
</dbReference>
<dbReference type="PROSITE" id="PS50109">
    <property type="entry name" value="HIS_KIN"/>
    <property type="match status" value="1"/>
</dbReference>
<evidence type="ECO:0000259" key="12">
    <source>
        <dbReference type="PROSITE" id="PS50113"/>
    </source>
</evidence>
<comment type="catalytic activity">
    <reaction evidence="1">
        <text>ATP + protein L-histidine = ADP + protein N-phospho-L-histidine.</text>
        <dbReference type="EC" id="2.7.13.3"/>
    </reaction>
</comment>
<dbReference type="GO" id="GO:0016020">
    <property type="term" value="C:membrane"/>
    <property type="evidence" value="ECO:0007669"/>
    <property type="project" value="UniProtKB-SubCell"/>
</dbReference>
<dbReference type="Gene3D" id="1.10.287.130">
    <property type="match status" value="1"/>
</dbReference>
<dbReference type="SMART" id="SM00388">
    <property type="entry name" value="HisKA"/>
    <property type="match status" value="1"/>
</dbReference>
<dbReference type="InterPro" id="IPR013655">
    <property type="entry name" value="PAS_fold_3"/>
</dbReference>
<dbReference type="SMART" id="SM00448">
    <property type="entry name" value="REC"/>
    <property type="match status" value="1"/>
</dbReference>
<evidence type="ECO:0000256" key="6">
    <source>
        <dbReference type="ARBA" id="ARBA00022777"/>
    </source>
</evidence>